<protein>
    <submittedName>
        <fullName evidence="1">Uncharacterized protein</fullName>
    </submittedName>
</protein>
<accession>A0A381SKX0</accession>
<reference evidence="1" key="1">
    <citation type="submission" date="2018-05" db="EMBL/GenBank/DDBJ databases">
        <authorList>
            <person name="Lanie J.A."/>
            <person name="Ng W.-L."/>
            <person name="Kazmierczak K.M."/>
            <person name="Andrzejewski T.M."/>
            <person name="Davidsen T.M."/>
            <person name="Wayne K.J."/>
            <person name="Tettelin H."/>
            <person name="Glass J.I."/>
            <person name="Rusch D."/>
            <person name="Podicherti R."/>
            <person name="Tsui H.-C.T."/>
            <person name="Winkler M.E."/>
        </authorList>
    </citation>
    <scope>NUCLEOTIDE SEQUENCE</scope>
</reference>
<dbReference type="AlphaFoldDB" id="A0A381SKX0"/>
<dbReference type="EMBL" id="UINC01003254">
    <property type="protein sequence ID" value="SVA04702.1"/>
    <property type="molecule type" value="Genomic_DNA"/>
</dbReference>
<proteinExistence type="predicted"/>
<name>A0A381SKX0_9ZZZZ</name>
<organism evidence="1">
    <name type="scientific">marine metagenome</name>
    <dbReference type="NCBI Taxonomy" id="408172"/>
    <lineage>
        <taxon>unclassified sequences</taxon>
        <taxon>metagenomes</taxon>
        <taxon>ecological metagenomes</taxon>
    </lineage>
</organism>
<sequence>MTYGEQNKLKFPNLTLTVFEETFTIHKFAPSESVPQAVRDCGF</sequence>
<evidence type="ECO:0000313" key="1">
    <source>
        <dbReference type="EMBL" id="SVA04702.1"/>
    </source>
</evidence>
<gene>
    <name evidence="1" type="ORF">METZ01_LOCUS57556</name>
</gene>